<dbReference type="Pfam" id="PF00356">
    <property type="entry name" value="LacI"/>
    <property type="match status" value="1"/>
</dbReference>
<dbReference type="NCBIfam" id="NF011563">
    <property type="entry name" value="PRK14987.1"/>
    <property type="match status" value="1"/>
</dbReference>
<evidence type="ECO:0000256" key="1">
    <source>
        <dbReference type="ARBA" id="ARBA00023015"/>
    </source>
</evidence>
<dbReference type="InterPro" id="IPR001761">
    <property type="entry name" value="Peripla_BP/Lac1_sug-bd_dom"/>
</dbReference>
<keyword evidence="1" id="KW-0805">Transcription regulation</keyword>
<name>A0A828PRA0_ACTPL</name>
<comment type="caution">
    <text evidence="5">The sequence shown here is derived from an EMBL/GenBank/DDBJ whole genome shotgun (WGS) entry which is preliminary data.</text>
</comment>
<dbReference type="Gene3D" id="3.40.50.2300">
    <property type="match status" value="2"/>
</dbReference>
<keyword evidence="2" id="KW-0238">DNA-binding</keyword>
<dbReference type="Pfam" id="PF00532">
    <property type="entry name" value="Peripla_BP_1"/>
    <property type="match status" value="1"/>
</dbReference>
<dbReference type="AlphaFoldDB" id="A0A828PRA0"/>
<dbReference type="CDD" id="cd01392">
    <property type="entry name" value="HTH_LacI"/>
    <property type="match status" value="1"/>
</dbReference>
<protein>
    <submittedName>
        <fullName evidence="5">HTH-type transcriptional regulator gntR</fullName>
    </submittedName>
</protein>
<feature type="domain" description="HTH lacI-type" evidence="4">
    <location>
        <begin position="41"/>
        <end position="95"/>
    </location>
</feature>
<dbReference type="SUPFAM" id="SSF47413">
    <property type="entry name" value="lambda repressor-like DNA-binding domains"/>
    <property type="match status" value="1"/>
</dbReference>
<dbReference type="Proteomes" id="UP000005341">
    <property type="component" value="Unassembled WGS sequence"/>
</dbReference>
<dbReference type="EMBL" id="ADOG01000036">
    <property type="protein sequence ID" value="EFM91237.1"/>
    <property type="molecule type" value="Genomic_DNA"/>
</dbReference>
<dbReference type="PROSITE" id="PS50932">
    <property type="entry name" value="HTH_LACI_2"/>
    <property type="match status" value="1"/>
</dbReference>
<keyword evidence="3" id="KW-0804">Transcription</keyword>
<dbReference type="InterPro" id="IPR010982">
    <property type="entry name" value="Lambda_DNA-bd_dom_sf"/>
</dbReference>
<dbReference type="SMART" id="SM00354">
    <property type="entry name" value="HTH_LACI"/>
    <property type="match status" value="1"/>
</dbReference>
<dbReference type="PANTHER" id="PTHR30146">
    <property type="entry name" value="LACI-RELATED TRANSCRIPTIONAL REPRESSOR"/>
    <property type="match status" value="1"/>
</dbReference>
<gene>
    <name evidence="5" type="ORF">appser6_18270</name>
</gene>
<evidence type="ECO:0000259" key="4">
    <source>
        <dbReference type="PROSITE" id="PS50932"/>
    </source>
</evidence>
<organism evidence="5 6">
    <name type="scientific">Actinobacillus pleuropneumoniae serovar 6 str. Femo</name>
    <dbReference type="NCBI Taxonomy" id="754256"/>
    <lineage>
        <taxon>Bacteria</taxon>
        <taxon>Pseudomonadati</taxon>
        <taxon>Pseudomonadota</taxon>
        <taxon>Gammaproteobacteria</taxon>
        <taxon>Pasteurellales</taxon>
        <taxon>Pasteurellaceae</taxon>
        <taxon>Actinobacillus</taxon>
    </lineage>
</organism>
<dbReference type="GO" id="GO:0003700">
    <property type="term" value="F:DNA-binding transcription factor activity"/>
    <property type="evidence" value="ECO:0007669"/>
    <property type="project" value="TreeGrafter"/>
</dbReference>
<dbReference type="InterPro" id="IPR028082">
    <property type="entry name" value="Peripla_BP_I"/>
</dbReference>
<evidence type="ECO:0000313" key="5">
    <source>
        <dbReference type="EMBL" id="EFM91237.1"/>
    </source>
</evidence>
<dbReference type="SUPFAM" id="SSF53822">
    <property type="entry name" value="Periplasmic binding protein-like I"/>
    <property type="match status" value="1"/>
</dbReference>
<dbReference type="InterPro" id="IPR000843">
    <property type="entry name" value="HTH_LacI"/>
</dbReference>
<accession>A0A828PRA0</accession>
<sequence length="366" mass="40904">MQNFAKILPLVILQIKHKIILSVKIATYFTKFNPMSKHKRPTLQDIAEHLGITKMTISRYLRNPASVAEETGKRIAVAIEQFGYIPNRVPDILSNAKSKAIGVLLPSLTNQVFADVLKGIESVTDAAGYQTMLAHYGYSEQKEEQRIESLLSYHVDGLILSENHHSERTLKMLSVAKIPVIEIMDTSEQGQQQAVGFDNIFAAQAMVETMIKRGCRQVVYFSARMDKRTRLKMQGYELAMQKHKLTPYTITTKESSSFTLGARQLHIALEKYPNIDGIFCTNDDLAIGALFECQRLGIKVPQQIAIAGFHGHDVGQSVTPQLASVITPRFEIGKVAAQQLLNRLNGNNIQDEVINLGYKIHIGETI</sequence>
<dbReference type="CDD" id="cd01575">
    <property type="entry name" value="PBP1_GntR"/>
    <property type="match status" value="1"/>
</dbReference>
<dbReference type="GO" id="GO:0000976">
    <property type="term" value="F:transcription cis-regulatory region binding"/>
    <property type="evidence" value="ECO:0007669"/>
    <property type="project" value="TreeGrafter"/>
</dbReference>
<evidence type="ECO:0000256" key="3">
    <source>
        <dbReference type="ARBA" id="ARBA00023163"/>
    </source>
</evidence>
<proteinExistence type="predicted"/>
<dbReference type="PANTHER" id="PTHR30146:SF2">
    <property type="entry name" value="HTH-TYPE TRANSCRIPTIONAL REGULATOR GNTR"/>
    <property type="match status" value="1"/>
</dbReference>
<evidence type="ECO:0000256" key="2">
    <source>
        <dbReference type="ARBA" id="ARBA00023125"/>
    </source>
</evidence>
<reference evidence="5 6" key="1">
    <citation type="journal article" date="2010" name="J. Bacteriol.">
        <title>Comparative genomic characterization of Actinobacillus pleuropneumoniae.</title>
        <authorList>
            <person name="Xu Z."/>
            <person name="Chen X."/>
            <person name="Li L."/>
            <person name="Li T."/>
            <person name="Wang S."/>
            <person name="Chen H."/>
            <person name="Zhou R."/>
        </authorList>
    </citation>
    <scope>NUCLEOTIDE SEQUENCE [LARGE SCALE GENOMIC DNA]</scope>
    <source>
        <strain evidence="5 6">Femo</strain>
    </source>
</reference>
<dbReference type="Gene3D" id="1.10.260.40">
    <property type="entry name" value="lambda repressor-like DNA-binding domains"/>
    <property type="match status" value="1"/>
</dbReference>
<evidence type="ECO:0000313" key="6">
    <source>
        <dbReference type="Proteomes" id="UP000005341"/>
    </source>
</evidence>